<keyword evidence="6 7" id="KW-0472">Membrane</keyword>
<gene>
    <name evidence="9" type="ORF">I7822_07620</name>
</gene>
<dbReference type="Pfam" id="PF00528">
    <property type="entry name" value="BPD_transp_1"/>
    <property type="match status" value="1"/>
</dbReference>
<sequence length="316" mass="35836">MQSTKSFANLKNWLKQHPYLLFIAPGFILYSIFAIYPIISATKMSFYYSNGFGDSHFVGLQNYIELFTTKELYSQFLNAFKNNILLFILNILLVLPVQIYLAYLIHTKIKGYRFFQSIIFAPQFITPTVVLFLGTLILDQNVGVFNEFLRMIGLEEWVRNWLGIPGVGIFIVFILNAWVGIGFSMIYFIGAMKMLPEEIFEAAYLDGAGYWSRLFHIVLPLLRTTIINVVVISYIFSMTIFDLNYLLGGVDGGYEHSMDVLTLFFYRIAFGTSGAMGGSLGSNSLGMGTTIAVVMFIIILVASLVQLKLMVRKEED</sequence>
<keyword evidence="3" id="KW-1003">Cell membrane</keyword>
<evidence type="ECO:0000256" key="2">
    <source>
        <dbReference type="ARBA" id="ARBA00022448"/>
    </source>
</evidence>
<dbReference type="RefSeq" id="WP_207976617.1">
    <property type="nucleotide sequence ID" value="NZ_JAGDEL010000004.1"/>
</dbReference>
<feature type="transmembrane region" description="Helical" evidence="7">
    <location>
        <begin position="158"/>
        <end position="189"/>
    </location>
</feature>
<feature type="transmembrane region" description="Helical" evidence="7">
    <location>
        <begin position="285"/>
        <end position="305"/>
    </location>
</feature>
<feature type="domain" description="ABC transmembrane type-1" evidence="8">
    <location>
        <begin position="80"/>
        <end position="306"/>
    </location>
</feature>
<dbReference type="PROSITE" id="PS50928">
    <property type="entry name" value="ABC_TM1"/>
    <property type="match status" value="1"/>
</dbReference>
<evidence type="ECO:0000256" key="6">
    <source>
        <dbReference type="ARBA" id="ARBA00023136"/>
    </source>
</evidence>
<evidence type="ECO:0000256" key="1">
    <source>
        <dbReference type="ARBA" id="ARBA00004651"/>
    </source>
</evidence>
<proteinExistence type="inferred from homology"/>
<dbReference type="PANTHER" id="PTHR43227">
    <property type="entry name" value="BLL4140 PROTEIN"/>
    <property type="match status" value="1"/>
</dbReference>
<feature type="transmembrane region" description="Helical" evidence="7">
    <location>
        <begin position="117"/>
        <end position="138"/>
    </location>
</feature>
<evidence type="ECO:0000256" key="7">
    <source>
        <dbReference type="RuleBase" id="RU363032"/>
    </source>
</evidence>
<evidence type="ECO:0000256" key="5">
    <source>
        <dbReference type="ARBA" id="ARBA00022989"/>
    </source>
</evidence>
<dbReference type="InterPro" id="IPR000515">
    <property type="entry name" value="MetI-like"/>
</dbReference>
<dbReference type="CDD" id="cd06261">
    <property type="entry name" value="TM_PBP2"/>
    <property type="match status" value="1"/>
</dbReference>
<dbReference type="SUPFAM" id="SSF161098">
    <property type="entry name" value="MetI-like"/>
    <property type="match status" value="1"/>
</dbReference>
<reference evidence="9 10" key="1">
    <citation type="submission" date="2021-03" db="EMBL/GenBank/DDBJ databases">
        <title>Whole genome sequence of Metabacillus bambusae BG109.</title>
        <authorList>
            <person name="Jeong J.W."/>
        </authorList>
    </citation>
    <scope>NUCLEOTIDE SEQUENCE [LARGE SCALE GENOMIC DNA]</scope>
    <source>
        <strain evidence="9 10">BG109</strain>
    </source>
</reference>
<feature type="transmembrane region" description="Helical" evidence="7">
    <location>
        <begin position="20"/>
        <end position="39"/>
    </location>
</feature>
<comment type="subcellular location">
    <subcellularLocation>
        <location evidence="1 7">Cell membrane</location>
        <topology evidence="1 7">Multi-pass membrane protein</topology>
    </subcellularLocation>
</comment>
<dbReference type="Proteomes" id="UP000663981">
    <property type="component" value="Unassembled WGS sequence"/>
</dbReference>
<dbReference type="InterPro" id="IPR035906">
    <property type="entry name" value="MetI-like_sf"/>
</dbReference>
<evidence type="ECO:0000256" key="3">
    <source>
        <dbReference type="ARBA" id="ARBA00022475"/>
    </source>
</evidence>
<organism evidence="9 10">
    <name type="scientific">Metabacillus bambusae</name>
    <dbReference type="NCBI Taxonomy" id="2795218"/>
    <lineage>
        <taxon>Bacteria</taxon>
        <taxon>Bacillati</taxon>
        <taxon>Bacillota</taxon>
        <taxon>Bacilli</taxon>
        <taxon>Bacillales</taxon>
        <taxon>Bacillaceae</taxon>
        <taxon>Metabacillus</taxon>
    </lineage>
</organism>
<dbReference type="InterPro" id="IPR050809">
    <property type="entry name" value="UgpAE/MalFG_permease"/>
</dbReference>
<feature type="transmembrane region" description="Helical" evidence="7">
    <location>
        <begin position="84"/>
        <end position="105"/>
    </location>
</feature>
<evidence type="ECO:0000259" key="8">
    <source>
        <dbReference type="PROSITE" id="PS50928"/>
    </source>
</evidence>
<name>A0ABS3N054_9BACI</name>
<comment type="caution">
    <text evidence="9">The sequence shown here is derived from an EMBL/GenBank/DDBJ whole genome shotgun (WGS) entry which is preliminary data.</text>
</comment>
<comment type="similarity">
    <text evidence="7">Belongs to the binding-protein-dependent transport system permease family.</text>
</comment>
<keyword evidence="5 7" id="KW-1133">Transmembrane helix</keyword>
<dbReference type="EMBL" id="JAGDEL010000004">
    <property type="protein sequence ID" value="MBO1511534.1"/>
    <property type="molecule type" value="Genomic_DNA"/>
</dbReference>
<evidence type="ECO:0000256" key="4">
    <source>
        <dbReference type="ARBA" id="ARBA00022692"/>
    </source>
</evidence>
<keyword evidence="2 7" id="KW-0813">Transport</keyword>
<keyword evidence="4 7" id="KW-0812">Transmembrane</keyword>
<dbReference type="PANTHER" id="PTHR43227:SF11">
    <property type="entry name" value="BLL4140 PROTEIN"/>
    <property type="match status" value="1"/>
</dbReference>
<protein>
    <submittedName>
        <fullName evidence="9">Sugar ABC transporter permease</fullName>
    </submittedName>
</protein>
<keyword evidence="10" id="KW-1185">Reference proteome</keyword>
<feature type="transmembrane region" description="Helical" evidence="7">
    <location>
        <begin position="210"/>
        <end position="236"/>
    </location>
</feature>
<dbReference type="Gene3D" id="1.10.3720.10">
    <property type="entry name" value="MetI-like"/>
    <property type="match status" value="1"/>
</dbReference>
<evidence type="ECO:0000313" key="9">
    <source>
        <dbReference type="EMBL" id="MBO1511534.1"/>
    </source>
</evidence>
<evidence type="ECO:0000313" key="10">
    <source>
        <dbReference type="Proteomes" id="UP000663981"/>
    </source>
</evidence>
<accession>A0ABS3N054</accession>